<name>A0A2A4JCD3_HELVI</name>
<organism evidence="2">
    <name type="scientific">Heliothis virescens</name>
    <name type="common">Tobacco budworm moth</name>
    <dbReference type="NCBI Taxonomy" id="7102"/>
    <lineage>
        <taxon>Eukaryota</taxon>
        <taxon>Metazoa</taxon>
        <taxon>Ecdysozoa</taxon>
        <taxon>Arthropoda</taxon>
        <taxon>Hexapoda</taxon>
        <taxon>Insecta</taxon>
        <taxon>Pterygota</taxon>
        <taxon>Neoptera</taxon>
        <taxon>Endopterygota</taxon>
        <taxon>Lepidoptera</taxon>
        <taxon>Glossata</taxon>
        <taxon>Ditrysia</taxon>
        <taxon>Noctuoidea</taxon>
        <taxon>Noctuidae</taxon>
        <taxon>Heliothinae</taxon>
        <taxon>Heliothis</taxon>
    </lineage>
</organism>
<evidence type="ECO:0000256" key="1">
    <source>
        <dbReference type="SAM" id="MobiDB-lite"/>
    </source>
</evidence>
<comment type="caution">
    <text evidence="2">The sequence shown here is derived from an EMBL/GenBank/DDBJ whole genome shotgun (WGS) entry which is preliminary data.</text>
</comment>
<dbReference type="EMBL" id="NWSH01002033">
    <property type="protein sequence ID" value="PCG69358.1"/>
    <property type="molecule type" value="Genomic_DNA"/>
</dbReference>
<reference evidence="2" key="1">
    <citation type="submission" date="2017-09" db="EMBL/GenBank/DDBJ databases">
        <title>Contemporary evolution of a Lepidopteran species, Heliothis virescens, in response to modern agricultural practices.</title>
        <authorList>
            <person name="Fritz M.L."/>
            <person name="Deyonke A.M."/>
            <person name="Papanicolaou A."/>
            <person name="Micinski S."/>
            <person name="Westbrook J."/>
            <person name="Gould F."/>
        </authorList>
    </citation>
    <scope>NUCLEOTIDE SEQUENCE [LARGE SCALE GENOMIC DNA]</scope>
    <source>
        <strain evidence="2">HvINT-</strain>
        <tissue evidence="2">Whole body</tissue>
    </source>
</reference>
<gene>
    <name evidence="2" type="ORF">B5V51_4196</name>
</gene>
<sequence length="518" mass="58104">MDAATSLKPKTMAELLPGLSGILSKDSMQSLTAKKQPRQTILQTSTSEKVYKPLTFAEMRADIMSLKVQSPRRPAQGASTTKKKNWNSSVKVDKTVSHTANGKMKHNPVRKVLNFQPKPKPVVCNRSTMYSDSPKFPKPEFRPKKSLFSLQARNVRISGINNISETPVINKPIRSRMTLANKENVSNQNGIKKVPPPPPKPLIKKKLIPVVPDTPISNESWKSSDASFLQKEKEINDAEDKIKAICEEKTLEKISEITPPMSTPFKDYRNVKEYFNHSSELESSAVINDNTIMSFEKPSDLNENNKREESVIVSLCDLLNKASVNTGKMSTELDDLIEIEKQTVHNLKMIDNSIAALNKIKESQVTSLQYVRKLINEKKTCNNEKKPCESGDKTLTDTKESPKAIKTENTSLELKAVASNPCSVIKSCTKSPSYKIPKKNLCLRKKVFCKSMPNVSSETITPVNADMGNRALSMYLKMKEHMNFLNTPKAKRNCHVPDTPAVTSHNLQKQLDKLYCEN</sequence>
<dbReference type="AlphaFoldDB" id="A0A2A4JCD3"/>
<feature type="region of interest" description="Disordered" evidence="1">
    <location>
        <begin position="69"/>
        <end position="89"/>
    </location>
</feature>
<protein>
    <submittedName>
        <fullName evidence="2">Uncharacterized protein</fullName>
    </submittedName>
</protein>
<accession>A0A2A4JCD3</accession>
<evidence type="ECO:0000313" key="2">
    <source>
        <dbReference type="EMBL" id="PCG69358.1"/>
    </source>
</evidence>
<proteinExistence type="predicted"/>